<keyword evidence="3" id="KW-1133">Transmembrane helix</keyword>
<dbReference type="STRING" id="7868.ENSCMIP00000005026"/>
<feature type="transmembrane region" description="Helical" evidence="3">
    <location>
        <begin position="528"/>
        <end position="549"/>
    </location>
</feature>
<dbReference type="InterPro" id="IPR051176">
    <property type="entry name" value="Cent_Immune-Sig_Mod"/>
</dbReference>
<evidence type="ECO:0000256" key="3">
    <source>
        <dbReference type="SAM" id="Phobius"/>
    </source>
</evidence>
<feature type="region of interest" description="Disordered" evidence="2">
    <location>
        <begin position="22"/>
        <end position="119"/>
    </location>
</feature>
<evidence type="ECO:0000313" key="4">
    <source>
        <dbReference type="Ensembl" id="ENSCMIP00000005026.1"/>
    </source>
</evidence>
<evidence type="ECO:0000313" key="5">
    <source>
        <dbReference type="Proteomes" id="UP000314986"/>
    </source>
</evidence>
<feature type="compositionally biased region" description="Basic and acidic residues" evidence="2">
    <location>
        <begin position="83"/>
        <end position="92"/>
    </location>
</feature>
<reference evidence="4" key="4">
    <citation type="submission" date="2025-08" db="UniProtKB">
        <authorList>
            <consortium name="Ensembl"/>
        </authorList>
    </citation>
    <scope>IDENTIFICATION</scope>
</reference>
<evidence type="ECO:0000256" key="1">
    <source>
        <dbReference type="SAM" id="Coils"/>
    </source>
</evidence>
<reference evidence="5" key="2">
    <citation type="journal article" date="2007" name="PLoS Biol.">
        <title>Survey sequencing and comparative analysis of the elephant shark (Callorhinchus milii) genome.</title>
        <authorList>
            <person name="Venkatesh B."/>
            <person name="Kirkness E.F."/>
            <person name="Loh Y.H."/>
            <person name="Halpern A.L."/>
            <person name="Lee A.P."/>
            <person name="Johnson J."/>
            <person name="Dandona N."/>
            <person name="Viswanathan L.D."/>
            <person name="Tay A."/>
            <person name="Venter J.C."/>
            <person name="Strausberg R.L."/>
            <person name="Brenner S."/>
        </authorList>
    </citation>
    <scope>NUCLEOTIDE SEQUENCE [LARGE SCALE GENOMIC DNA]</scope>
</reference>
<reference evidence="5" key="3">
    <citation type="journal article" date="2014" name="Nature">
        <title>Elephant shark genome provides unique insights into gnathostome evolution.</title>
        <authorList>
            <consortium name="International Elephant Shark Genome Sequencing Consortium"/>
            <person name="Venkatesh B."/>
            <person name="Lee A.P."/>
            <person name="Ravi V."/>
            <person name="Maurya A.K."/>
            <person name="Lian M.M."/>
            <person name="Swann J.B."/>
            <person name="Ohta Y."/>
            <person name="Flajnik M.F."/>
            <person name="Sutoh Y."/>
            <person name="Kasahara M."/>
            <person name="Hoon S."/>
            <person name="Gangu V."/>
            <person name="Roy S.W."/>
            <person name="Irimia M."/>
            <person name="Korzh V."/>
            <person name="Kondrychyn I."/>
            <person name="Lim Z.W."/>
            <person name="Tay B.H."/>
            <person name="Tohari S."/>
            <person name="Kong K.W."/>
            <person name="Ho S."/>
            <person name="Lorente-Galdos B."/>
            <person name="Quilez J."/>
            <person name="Marques-Bonet T."/>
            <person name="Raney B.J."/>
            <person name="Ingham P.W."/>
            <person name="Tay A."/>
            <person name="Hillier L.W."/>
            <person name="Minx P."/>
            <person name="Boehm T."/>
            <person name="Wilson R.K."/>
            <person name="Brenner S."/>
            <person name="Warren W.C."/>
        </authorList>
    </citation>
    <scope>NUCLEOTIDE SEQUENCE [LARGE SCALE GENOMIC DNA]</scope>
</reference>
<organism evidence="4 5">
    <name type="scientific">Callorhinchus milii</name>
    <name type="common">Ghost shark</name>
    <dbReference type="NCBI Taxonomy" id="7868"/>
    <lineage>
        <taxon>Eukaryota</taxon>
        <taxon>Metazoa</taxon>
        <taxon>Chordata</taxon>
        <taxon>Craniata</taxon>
        <taxon>Vertebrata</taxon>
        <taxon>Chondrichthyes</taxon>
        <taxon>Holocephali</taxon>
        <taxon>Chimaeriformes</taxon>
        <taxon>Callorhinchidae</taxon>
        <taxon>Callorhinchus</taxon>
    </lineage>
</organism>
<dbReference type="OMA" id="KEKEWDF"/>
<keyword evidence="5" id="KW-1185">Reference proteome</keyword>
<dbReference type="GeneTree" id="ENSGT00940000160260"/>
<evidence type="ECO:0000256" key="2">
    <source>
        <dbReference type="SAM" id="MobiDB-lite"/>
    </source>
</evidence>
<dbReference type="GeneID" id="103182505"/>
<dbReference type="Proteomes" id="UP000314986">
    <property type="component" value="Unassembled WGS sequence"/>
</dbReference>
<dbReference type="PANTHER" id="PTHR15715:SF21">
    <property type="entry name" value="TRAF3-INTERACTING JNK-ACTIVATING MODULATOR"/>
    <property type="match status" value="1"/>
</dbReference>
<keyword evidence="1" id="KW-0175">Coiled coil</keyword>
<dbReference type="PANTHER" id="PTHR15715">
    <property type="entry name" value="CENTROSOMAL PROTEIN OF 170 KDA"/>
    <property type="match status" value="1"/>
</dbReference>
<dbReference type="AlphaFoldDB" id="A0A4W3GNF0"/>
<accession>A0A4W3GNF0</accession>
<dbReference type="KEGG" id="cmk:103182505"/>
<dbReference type="InParanoid" id="A0A4W3GNF0"/>
<dbReference type="CDD" id="cd21912">
    <property type="entry name" value="CC1_T3JAM"/>
    <property type="match status" value="1"/>
</dbReference>
<feature type="coiled-coil region" evidence="1">
    <location>
        <begin position="388"/>
        <end position="501"/>
    </location>
</feature>
<name>A0A4W3GNF0_CALMI</name>
<proteinExistence type="predicted"/>
<keyword evidence="3" id="KW-0472">Membrane</keyword>
<evidence type="ECO:0008006" key="6">
    <source>
        <dbReference type="Google" id="ProtNLM"/>
    </source>
</evidence>
<feature type="compositionally biased region" description="Polar residues" evidence="2">
    <location>
        <begin position="69"/>
        <end position="82"/>
    </location>
</feature>
<gene>
    <name evidence="4" type="primary">LOC103182505</name>
</gene>
<dbReference type="Ensembl" id="ENSCMIT00000005208.1">
    <property type="protein sequence ID" value="ENSCMIP00000005026.1"/>
    <property type="gene ID" value="ENSCMIG00000002977.1"/>
</dbReference>
<dbReference type="SUPFAM" id="SSF57997">
    <property type="entry name" value="Tropomyosin"/>
    <property type="match status" value="1"/>
</dbReference>
<protein>
    <recommendedName>
        <fullName evidence="6">TRAF3-interacting JNK-activating modulator</fullName>
    </recommendedName>
</protein>
<sequence length="556" mass="63921">MLPSSGQRGLCKMINGAAPFRLAESSPKRESSPEASNFPKKPRLFAESYEEKLERRQQNRRGLGGRNNITSCRSLPRQQRTTEQSHRQEQFLKRRNLTVGKEETKPKMPSEPTPPCVGNREVATERQDVGPDPAKQKPTAAVQTSLQNGSLFSHTSFHWGQKVEWAFPSDAPPQKNTVNLKTSDSGKATEVPSDVGVEINRPTSKEASQQTECGVTILDKEIQQLSEYLKEALHRELQLKQKLRFLQQLLSTVLQASEKSWKIQFDDDVTQSKLQALEQQLYACTQNYSRDGAKRCVVEMEEQKLKYQLVAKESLRKAIEQRIAAEQSLASVQRSLSAAEQDCAHWRQSYNMAMADNVELTARHSETVDQLHNLQSRLQGAEGRVLTMESLQEKLKVAENEKLEFQEQVSVLQEQNDRKQEQLMTIEVHLQRTEEQRLAMESTICELQDVVSSPLHQQQQQELQQAIRDLVDQLQRQTDLLRSKEKQCTEHQLELRVLQDEHRRCAKMPRQPREELKRLQKKSAKRRCCRWISLLMLTMVAVFFAVIYADLDILLS</sequence>
<reference evidence="5" key="1">
    <citation type="journal article" date="2006" name="Science">
        <title>Ancient noncoding elements conserved in the human genome.</title>
        <authorList>
            <person name="Venkatesh B."/>
            <person name="Kirkness E.F."/>
            <person name="Loh Y.H."/>
            <person name="Halpern A.L."/>
            <person name="Lee A.P."/>
            <person name="Johnson J."/>
            <person name="Dandona N."/>
            <person name="Viswanathan L.D."/>
            <person name="Tay A."/>
            <person name="Venter J.C."/>
            <person name="Strausberg R.L."/>
            <person name="Brenner S."/>
        </authorList>
    </citation>
    <scope>NUCLEOTIDE SEQUENCE [LARGE SCALE GENOMIC DNA]</scope>
</reference>
<keyword evidence="3" id="KW-0812">Transmembrane</keyword>
<dbReference type="OrthoDB" id="8886722at2759"/>
<reference evidence="4" key="5">
    <citation type="submission" date="2025-09" db="UniProtKB">
        <authorList>
            <consortium name="Ensembl"/>
        </authorList>
    </citation>
    <scope>IDENTIFICATION</scope>
</reference>